<dbReference type="KEGG" id="ccar:122145965"/>
<accession>A0A9R0B1P6</accession>
<name>A0A9R0B1P6_CYPCA</name>
<proteinExistence type="predicted"/>
<reference evidence="1" key="1">
    <citation type="submission" date="2025-08" db="UniProtKB">
        <authorList>
            <consortium name="RefSeq"/>
        </authorList>
    </citation>
    <scope>IDENTIFICATION</scope>
    <source>
        <tissue evidence="1">Muscle</tissue>
    </source>
</reference>
<gene>
    <name evidence="1" type="primary">LOC122145965</name>
</gene>
<organism evidence="1">
    <name type="scientific">Cyprinus carpio</name>
    <name type="common">Common carp</name>
    <dbReference type="NCBI Taxonomy" id="7962"/>
    <lineage>
        <taxon>Eukaryota</taxon>
        <taxon>Metazoa</taxon>
        <taxon>Chordata</taxon>
        <taxon>Craniata</taxon>
        <taxon>Vertebrata</taxon>
        <taxon>Euteleostomi</taxon>
        <taxon>Actinopterygii</taxon>
        <taxon>Neopterygii</taxon>
        <taxon>Teleostei</taxon>
        <taxon>Ostariophysi</taxon>
        <taxon>Cypriniformes</taxon>
        <taxon>Cyprinidae</taxon>
        <taxon>Cyprininae</taxon>
        <taxon>Cyprinus</taxon>
    </lineage>
</organism>
<dbReference type="AlphaFoldDB" id="A0A9R0B1P6"/>
<sequence>MILKNQERKNIDLFSTNLNIGGSISLSNNGTEMGKALLEWSVKMFQVYSYKTAPFSKNMPYKRYSNQLNKHELKCLMVFKQSISASYLKGDTIIVLQWKNHYESKHLENSFHNERNTAALRKRLIPPSNTLVLMTTCSTWKNLHVLRTAVIHHHLSVLYKHWLLWRQVCSRRFLRSHQEWWSCVWWDRRLQSKAWTLWTLTRQRTQLAAHQYRMHLLSSQWKDWKIRNSQKKTEKLIQSIQRSNLLHSFHLWKKRAEACQKDREKQLVLSRRTLHSWHCYFQKKKLTRLSTRARWMLSRWMLAATFRKWRDVSDRKQDTRRCLERVRLLQEKGRMQAAFAVWCQSAGVRKALRRIREKSQRAQLSWCLSAWRALVQRSALLLRYCDQRKALALKTCLQHWSRSRQLHALHKHFLIQRFHSGQTHTVLKWKTGISAEGLSGRLLLHNTLQKWTEILEKRRLAKSAHDRAVLLEWDRHTQAAVSDGVLLITDRLAHLHPPSSASSCSDPLMSTAAPQVVFSRALGRTMHPALSLWRSLVHTIRERRLQADLCRNSRRREELTGVFRVWRVQTQKQRQAVRHWERRVLFQSVIEWKQMFWQRHKKHMFEQQAAVTHDSSLLRHYFTAWTRLAIGAHCEQQKCAVEWMKCRRERHRLNVSFSMWVTCVHQQQTAGAIYNHTRQNRYTSYL</sequence>
<dbReference type="Proteomes" id="UP001155660">
    <property type="component" value="Chromosome A8"/>
</dbReference>
<dbReference type="RefSeq" id="XP_042618818.1">
    <property type="nucleotide sequence ID" value="XM_042762884.1"/>
</dbReference>
<protein>
    <submittedName>
        <fullName evidence="1">Protein SFI1 homolog isoform X1</fullName>
    </submittedName>
</protein>
<dbReference type="GeneID" id="122145965"/>
<dbReference type="OrthoDB" id="8899248at2759"/>
<evidence type="ECO:0000313" key="1">
    <source>
        <dbReference type="RefSeq" id="XP_042618818.1"/>
    </source>
</evidence>